<dbReference type="PANTHER" id="PTHR34653">
    <property type="match status" value="1"/>
</dbReference>
<dbReference type="Proteomes" id="UP000265816">
    <property type="component" value="Unassembled WGS sequence"/>
</dbReference>
<evidence type="ECO:0000256" key="1">
    <source>
        <dbReference type="ARBA" id="ARBA00004117"/>
    </source>
</evidence>
<comment type="subcellular location">
    <subcellularLocation>
        <location evidence="1 4">Bacterial flagellum basal body</location>
    </subcellularLocation>
</comment>
<keyword evidence="6" id="KW-0969">Cilium</keyword>
<proteinExistence type="inferred from homology"/>
<evidence type="ECO:0000256" key="3">
    <source>
        <dbReference type="ARBA" id="ARBA00023143"/>
    </source>
</evidence>
<comment type="caution">
    <text evidence="6">The sequence shown here is derived from an EMBL/GenBank/DDBJ whole genome shotgun (WGS) entry which is preliminary data.</text>
</comment>
<dbReference type="GO" id="GO:0009425">
    <property type="term" value="C:bacterial-type flagellum basal body"/>
    <property type="evidence" value="ECO:0007669"/>
    <property type="project" value="UniProtKB-SubCell"/>
</dbReference>
<keyword evidence="6" id="KW-0282">Flagellum</keyword>
<dbReference type="GO" id="GO:0005198">
    <property type="term" value="F:structural molecule activity"/>
    <property type="evidence" value="ECO:0007669"/>
    <property type="project" value="UniProtKB-UniRule"/>
</dbReference>
<keyword evidence="6" id="KW-0966">Cell projection</keyword>
<comment type="similarity">
    <text evidence="2 4">Belongs to the FliE family.</text>
</comment>
<dbReference type="GO" id="GO:0071973">
    <property type="term" value="P:bacterial-type flagellum-dependent cell motility"/>
    <property type="evidence" value="ECO:0007669"/>
    <property type="project" value="InterPro"/>
</dbReference>
<protein>
    <recommendedName>
        <fullName evidence="4 5">Flagellar hook-basal body complex protein FliE</fullName>
    </recommendedName>
</protein>
<evidence type="ECO:0000313" key="7">
    <source>
        <dbReference type="Proteomes" id="UP000265816"/>
    </source>
</evidence>
<reference evidence="6 7" key="1">
    <citation type="submission" date="2018-08" db="EMBL/GenBank/DDBJ databases">
        <title>Bacillus jemisoniae sp. nov., Bacillus chryseoplanitiae sp. nov., Bacillus resnikiae sp. nov., and Bacillus frankliniae sp. nov., isolated from Viking spacecraft and associated surfaces.</title>
        <authorList>
            <person name="Seuylemezian A."/>
            <person name="Vaishampayan P."/>
        </authorList>
    </citation>
    <scope>NUCLEOTIDE SEQUENCE [LARGE SCALE GENOMIC DNA]</scope>
    <source>
        <strain evidence="6 7">JJ-247</strain>
    </source>
</reference>
<evidence type="ECO:0000256" key="2">
    <source>
        <dbReference type="ARBA" id="ARBA00009272"/>
    </source>
</evidence>
<dbReference type="PRINTS" id="PR01006">
    <property type="entry name" value="FLGHOOKFLIE"/>
</dbReference>
<dbReference type="Pfam" id="PF02049">
    <property type="entry name" value="FliE"/>
    <property type="match status" value="1"/>
</dbReference>
<dbReference type="RefSeq" id="WP_119111560.1">
    <property type="nucleotide sequence ID" value="NZ_CBCSEO010000001.1"/>
</dbReference>
<dbReference type="EMBL" id="QWVT01000008">
    <property type="protein sequence ID" value="RID87990.1"/>
    <property type="molecule type" value="Genomic_DNA"/>
</dbReference>
<name>A0A398BJS0_9BACI</name>
<keyword evidence="3 4" id="KW-0975">Bacterial flagellum</keyword>
<dbReference type="OrthoDB" id="9812413at2"/>
<sequence>MDSISFSPVSPAIKPFDSKSISNSNTPFEAQKSFSSVLKQQIEKINETQLQSDQLTEKLASGADVDLHQVMIASQKAGITLQASLEVRNKVVEAYQEMMRMQV</sequence>
<dbReference type="PANTHER" id="PTHR34653:SF1">
    <property type="entry name" value="FLAGELLAR HOOK-BASAL BODY COMPLEX PROTEIN FLIE"/>
    <property type="match status" value="1"/>
</dbReference>
<dbReference type="NCBIfam" id="TIGR00205">
    <property type="entry name" value="fliE"/>
    <property type="match status" value="1"/>
</dbReference>
<dbReference type="AlphaFoldDB" id="A0A398BJS0"/>
<dbReference type="GO" id="GO:0003774">
    <property type="term" value="F:cytoskeletal motor activity"/>
    <property type="evidence" value="ECO:0007669"/>
    <property type="project" value="InterPro"/>
</dbReference>
<evidence type="ECO:0000256" key="5">
    <source>
        <dbReference type="NCBIfam" id="TIGR00205"/>
    </source>
</evidence>
<organism evidence="6 7">
    <name type="scientific">Mesobacillus zeae</name>
    <dbReference type="NCBI Taxonomy" id="1917180"/>
    <lineage>
        <taxon>Bacteria</taxon>
        <taxon>Bacillati</taxon>
        <taxon>Bacillota</taxon>
        <taxon>Bacilli</taxon>
        <taxon>Bacillales</taxon>
        <taxon>Bacillaceae</taxon>
        <taxon>Mesobacillus</taxon>
    </lineage>
</organism>
<accession>A0A398BJS0</accession>
<dbReference type="InterPro" id="IPR001624">
    <property type="entry name" value="FliE"/>
</dbReference>
<evidence type="ECO:0000256" key="4">
    <source>
        <dbReference type="HAMAP-Rule" id="MF_00724"/>
    </source>
</evidence>
<keyword evidence="7" id="KW-1185">Reference proteome</keyword>
<dbReference type="HAMAP" id="MF_00724">
    <property type="entry name" value="FliE"/>
    <property type="match status" value="1"/>
</dbReference>
<evidence type="ECO:0000313" key="6">
    <source>
        <dbReference type="EMBL" id="RID87990.1"/>
    </source>
</evidence>
<gene>
    <name evidence="4 6" type="primary">fliE</name>
    <name evidence="6" type="ORF">D1970_03920</name>
</gene>